<proteinExistence type="predicted"/>
<dbReference type="InterPro" id="IPR051044">
    <property type="entry name" value="MAG_DAG_Lipase"/>
</dbReference>
<dbReference type="Proteomes" id="UP001208570">
    <property type="component" value="Unassembled WGS sequence"/>
</dbReference>
<accession>A0AAD9MXW1</accession>
<name>A0AAD9MXW1_9ANNE</name>
<feature type="domain" description="Serine aminopeptidase S33" evidence="1">
    <location>
        <begin position="37"/>
        <end position="291"/>
    </location>
</feature>
<gene>
    <name evidence="2" type="ORF">LSH36_434g02026</name>
</gene>
<evidence type="ECO:0000313" key="2">
    <source>
        <dbReference type="EMBL" id="KAK2149857.1"/>
    </source>
</evidence>
<dbReference type="EMBL" id="JAODUP010000434">
    <property type="protein sequence ID" value="KAK2149857.1"/>
    <property type="molecule type" value="Genomic_DNA"/>
</dbReference>
<dbReference type="AlphaFoldDB" id="A0AAD9MXW1"/>
<dbReference type="PRINTS" id="PR00111">
    <property type="entry name" value="ABHYDROLASE"/>
</dbReference>
<sequence>MSPENKGDVDEKSFINADKKKISCKYWVPNLSGDNEKPRALVFICHGLGEHVRCYDSHAKMLADQGYLVFGHDHVGHGLSEGDRVHVNSFTEYTRDVLQHIDMILSENKDVPLFIIGHSMGGTIALKLGLEKPSLFSGMILLGPAVKPNPETATTFKVMAAKVVSRILPQVGISPLEAKYMSRDPVVVENYEKDPLVWHGNIKAKYDYVFNKDLIYISLSCYRQAVELLMAMNDIMNHMTEVSWPLLTICGTDDKLIEPEGCTLLQEKASSKDKTLKMIKGGLHQIHNEPEGVGTQCMEDMRKWIQDHC</sequence>
<organism evidence="2 3">
    <name type="scientific">Paralvinella palmiformis</name>
    <dbReference type="NCBI Taxonomy" id="53620"/>
    <lineage>
        <taxon>Eukaryota</taxon>
        <taxon>Metazoa</taxon>
        <taxon>Spiralia</taxon>
        <taxon>Lophotrochozoa</taxon>
        <taxon>Annelida</taxon>
        <taxon>Polychaeta</taxon>
        <taxon>Sedentaria</taxon>
        <taxon>Canalipalpata</taxon>
        <taxon>Terebellida</taxon>
        <taxon>Terebelliformia</taxon>
        <taxon>Alvinellidae</taxon>
        <taxon>Paralvinella</taxon>
    </lineage>
</organism>
<dbReference type="Gene3D" id="3.40.50.1820">
    <property type="entry name" value="alpha/beta hydrolase"/>
    <property type="match status" value="1"/>
</dbReference>
<evidence type="ECO:0000259" key="1">
    <source>
        <dbReference type="Pfam" id="PF12146"/>
    </source>
</evidence>
<comment type="caution">
    <text evidence="2">The sequence shown here is derived from an EMBL/GenBank/DDBJ whole genome shotgun (WGS) entry which is preliminary data.</text>
</comment>
<reference evidence="2" key="1">
    <citation type="journal article" date="2023" name="Mol. Biol. Evol.">
        <title>Third-Generation Sequencing Reveals the Adaptive Role of the Epigenome in Three Deep-Sea Polychaetes.</title>
        <authorList>
            <person name="Perez M."/>
            <person name="Aroh O."/>
            <person name="Sun Y."/>
            <person name="Lan Y."/>
            <person name="Juniper S.K."/>
            <person name="Young C.R."/>
            <person name="Angers B."/>
            <person name="Qian P.Y."/>
        </authorList>
    </citation>
    <scope>NUCLEOTIDE SEQUENCE</scope>
    <source>
        <strain evidence="2">P08H-3</strain>
    </source>
</reference>
<dbReference type="PANTHER" id="PTHR11614">
    <property type="entry name" value="PHOSPHOLIPASE-RELATED"/>
    <property type="match status" value="1"/>
</dbReference>
<dbReference type="InterPro" id="IPR022742">
    <property type="entry name" value="Hydrolase_4"/>
</dbReference>
<dbReference type="Pfam" id="PF12146">
    <property type="entry name" value="Hydrolase_4"/>
    <property type="match status" value="1"/>
</dbReference>
<dbReference type="FunFam" id="3.40.50.1820:FF:000117">
    <property type="entry name" value="Monoglyceride lipase, putative"/>
    <property type="match status" value="1"/>
</dbReference>
<evidence type="ECO:0000313" key="3">
    <source>
        <dbReference type="Proteomes" id="UP001208570"/>
    </source>
</evidence>
<dbReference type="InterPro" id="IPR029058">
    <property type="entry name" value="AB_hydrolase_fold"/>
</dbReference>
<protein>
    <recommendedName>
        <fullName evidence="1">Serine aminopeptidase S33 domain-containing protein</fullName>
    </recommendedName>
</protein>
<dbReference type="InterPro" id="IPR000073">
    <property type="entry name" value="AB_hydrolase_1"/>
</dbReference>
<dbReference type="SUPFAM" id="SSF53474">
    <property type="entry name" value="alpha/beta-Hydrolases"/>
    <property type="match status" value="1"/>
</dbReference>
<keyword evidence="3" id="KW-1185">Reference proteome</keyword>